<evidence type="ECO:0000256" key="8">
    <source>
        <dbReference type="ARBA" id="ARBA00023136"/>
    </source>
</evidence>
<dbReference type="NCBIfam" id="TIGR01411">
    <property type="entry name" value="tatAE"/>
    <property type="match status" value="1"/>
</dbReference>
<dbReference type="EMBL" id="RBKU01000001">
    <property type="protein sequence ID" value="RKR81092.1"/>
    <property type="molecule type" value="Genomic_DNA"/>
</dbReference>
<protein>
    <recommendedName>
        <fullName evidence="9">Sec-independent protein translocase protein TatA</fullName>
    </recommendedName>
</protein>
<keyword evidence="12" id="KW-1185">Reference proteome</keyword>
<keyword evidence="6 9" id="KW-1133">Transmembrane helix</keyword>
<dbReference type="Proteomes" id="UP000268007">
    <property type="component" value="Unassembled WGS sequence"/>
</dbReference>
<proteinExistence type="inferred from homology"/>
<evidence type="ECO:0000256" key="1">
    <source>
        <dbReference type="ARBA" id="ARBA00004162"/>
    </source>
</evidence>
<sequence>MLHSTLLFMSAPDIAIIAVLALVLFGGKKIPELARGLGTGIKEFKDATSGVTGDNNTPKATETVSVPVEQPQSH</sequence>
<comment type="subunit">
    <text evidence="9">Forms a complex with TatC.</text>
</comment>
<comment type="similarity">
    <text evidence="9">Belongs to the TatA/E family.</text>
</comment>
<dbReference type="PANTHER" id="PTHR42982:SF1">
    <property type="entry name" value="SEC-INDEPENDENT PROTEIN TRANSLOCASE PROTEIN TATA"/>
    <property type="match status" value="1"/>
</dbReference>
<dbReference type="RefSeq" id="WP_121196823.1">
    <property type="nucleotide sequence ID" value="NZ_RBKU01000001.1"/>
</dbReference>
<dbReference type="GO" id="GO:0033281">
    <property type="term" value="C:TAT protein transport complex"/>
    <property type="evidence" value="ECO:0007669"/>
    <property type="project" value="UniProtKB-UniRule"/>
</dbReference>
<evidence type="ECO:0000256" key="5">
    <source>
        <dbReference type="ARBA" id="ARBA00022927"/>
    </source>
</evidence>
<keyword evidence="7 9" id="KW-0811">Translocation</keyword>
<keyword evidence="2 9" id="KW-0813">Transport</keyword>
<evidence type="ECO:0000256" key="10">
    <source>
        <dbReference type="SAM" id="MobiDB-lite"/>
    </source>
</evidence>
<evidence type="ECO:0000256" key="7">
    <source>
        <dbReference type="ARBA" id="ARBA00023010"/>
    </source>
</evidence>
<dbReference type="GO" id="GO:0008320">
    <property type="term" value="F:protein transmembrane transporter activity"/>
    <property type="evidence" value="ECO:0007669"/>
    <property type="project" value="UniProtKB-UniRule"/>
</dbReference>
<evidence type="ECO:0000256" key="6">
    <source>
        <dbReference type="ARBA" id="ARBA00022989"/>
    </source>
</evidence>
<evidence type="ECO:0000256" key="3">
    <source>
        <dbReference type="ARBA" id="ARBA00022475"/>
    </source>
</evidence>
<keyword evidence="8 9" id="KW-0472">Membrane</keyword>
<reference evidence="11 12" key="1">
    <citation type="submission" date="2018-10" db="EMBL/GenBank/DDBJ databases">
        <title>Genomic Encyclopedia of Archaeal and Bacterial Type Strains, Phase II (KMG-II): from individual species to whole genera.</title>
        <authorList>
            <person name="Goeker M."/>
        </authorList>
    </citation>
    <scope>NUCLEOTIDE SEQUENCE [LARGE SCALE GENOMIC DNA]</scope>
    <source>
        <strain evidence="11 12">DSM 18602</strain>
    </source>
</reference>
<gene>
    <name evidence="9" type="primary">tatA</name>
    <name evidence="11" type="ORF">BDD43_1236</name>
</gene>
<evidence type="ECO:0000313" key="11">
    <source>
        <dbReference type="EMBL" id="RKR81092.1"/>
    </source>
</evidence>
<dbReference type="InterPro" id="IPR003369">
    <property type="entry name" value="TatA/B/E"/>
</dbReference>
<dbReference type="AlphaFoldDB" id="A0A495IWW8"/>
<dbReference type="InterPro" id="IPR006312">
    <property type="entry name" value="TatA/E"/>
</dbReference>
<feature type="region of interest" description="Disordered" evidence="10">
    <location>
        <begin position="47"/>
        <end position="74"/>
    </location>
</feature>
<name>A0A495IWW8_9SPHI</name>
<feature type="compositionally biased region" description="Polar residues" evidence="10">
    <location>
        <begin position="49"/>
        <end position="74"/>
    </location>
</feature>
<dbReference type="Gene3D" id="1.20.5.3310">
    <property type="match status" value="1"/>
</dbReference>
<dbReference type="OrthoDB" id="9812812at2"/>
<dbReference type="HAMAP" id="MF_00236">
    <property type="entry name" value="TatA_E"/>
    <property type="match status" value="1"/>
</dbReference>
<dbReference type="PANTHER" id="PTHR42982">
    <property type="entry name" value="SEC-INDEPENDENT PROTEIN TRANSLOCASE PROTEIN TATA"/>
    <property type="match status" value="1"/>
</dbReference>
<evidence type="ECO:0000256" key="9">
    <source>
        <dbReference type="HAMAP-Rule" id="MF_00236"/>
    </source>
</evidence>
<evidence type="ECO:0000256" key="4">
    <source>
        <dbReference type="ARBA" id="ARBA00022692"/>
    </source>
</evidence>
<accession>A0A495IWW8</accession>
<organism evidence="11 12">
    <name type="scientific">Mucilaginibacter gracilis</name>
    <dbReference type="NCBI Taxonomy" id="423350"/>
    <lineage>
        <taxon>Bacteria</taxon>
        <taxon>Pseudomonadati</taxon>
        <taxon>Bacteroidota</taxon>
        <taxon>Sphingobacteriia</taxon>
        <taxon>Sphingobacteriales</taxon>
        <taxon>Sphingobacteriaceae</taxon>
        <taxon>Mucilaginibacter</taxon>
    </lineage>
</organism>
<comment type="caution">
    <text evidence="11">The sequence shown here is derived from an EMBL/GenBank/DDBJ whole genome shotgun (WGS) entry which is preliminary data.</text>
</comment>
<keyword evidence="3 9" id="KW-1003">Cell membrane</keyword>
<dbReference type="GO" id="GO:0043953">
    <property type="term" value="P:protein transport by the Tat complex"/>
    <property type="evidence" value="ECO:0007669"/>
    <property type="project" value="UniProtKB-UniRule"/>
</dbReference>
<comment type="function">
    <text evidence="9">Part of the twin-arginine translocation (Tat) system that transports large folded proteins containing a characteristic twin-arginine motif in their signal peptide across membranes. TatA could form the protein-conducting channel of the Tat system.</text>
</comment>
<comment type="subcellular location">
    <subcellularLocation>
        <location evidence="1 9">Cell membrane</location>
        <topology evidence="1 9">Single-pass membrane protein</topology>
    </subcellularLocation>
</comment>
<keyword evidence="4 9" id="KW-0812">Transmembrane</keyword>
<evidence type="ECO:0000256" key="2">
    <source>
        <dbReference type="ARBA" id="ARBA00022448"/>
    </source>
</evidence>
<feature type="transmembrane region" description="Helical" evidence="9">
    <location>
        <begin position="6"/>
        <end position="25"/>
    </location>
</feature>
<evidence type="ECO:0000313" key="12">
    <source>
        <dbReference type="Proteomes" id="UP000268007"/>
    </source>
</evidence>
<dbReference type="Pfam" id="PF02416">
    <property type="entry name" value="TatA_B_E"/>
    <property type="match status" value="1"/>
</dbReference>
<keyword evidence="5 9" id="KW-0653">Protein transport</keyword>